<keyword evidence="4" id="KW-0804">Transcription</keyword>
<feature type="domain" description="Xylanolytic transcriptional activator regulatory" evidence="7">
    <location>
        <begin position="222"/>
        <end position="297"/>
    </location>
</feature>
<reference evidence="8 9" key="1">
    <citation type="submission" date="2023-08" db="EMBL/GenBank/DDBJ databases">
        <title>Black Yeasts Isolated from many extreme environments.</title>
        <authorList>
            <person name="Coleine C."/>
            <person name="Stajich J.E."/>
            <person name="Selbmann L."/>
        </authorList>
    </citation>
    <scope>NUCLEOTIDE SEQUENCE [LARGE SCALE GENOMIC DNA]</scope>
    <source>
        <strain evidence="8 9">CCFEE 5935</strain>
    </source>
</reference>
<dbReference type="PANTHER" id="PTHR47540">
    <property type="entry name" value="THIAMINE REPRESSIBLE GENES REGULATORY PROTEIN THI5"/>
    <property type="match status" value="1"/>
</dbReference>
<evidence type="ECO:0000313" key="9">
    <source>
        <dbReference type="Proteomes" id="UP001337655"/>
    </source>
</evidence>
<comment type="caution">
    <text evidence="8">The sequence shown here is derived from an EMBL/GenBank/DDBJ whole genome shotgun (WGS) entry which is preliminary data.</text>
</comment>
<evidence type="ECO:0000256" key="2">
    <source>
        <dbReference type="ARBA" id="ARBA00023015"/>
    </source>
</evidence>
<dbReference type="InterPro" id="IPR007219">
    <property type="entry name" value="XnlR_reg_dom"/>
</dbReference>
<dbReference type="GO" id="GO:0006351">
    <property type="term" value="P:DNA-templated transcription"/>
    <property type="evidence" value="ECO:0007669"/>
    <property type="project" value="InterPro"/>
</dbReference>
<evidence type="ECO:0000256" key="3">
    <source>
        <dbReference type="ARBA" id="ARBA00023125"/>
    </source>
</evidence>
<dbReference type="AlphaFoldDB" id="A0AAV9P1V3"/>
<dbReference type="PANTHER" id="PTHR47540:SF3">
    <property type="entry name" value="ZN(II)2CYS6 TRANSCRIPTION FACTOR (EUROFUNG)"/>
    <property type="match status" value="1"/>
</dbReference>
<dbReference type="GO" id="GO:0008270">
    <property type="term" value="F:zinc ion binding"/>
    <property type="evidence" value="ECO:0007669"/>
    <property type="project" value="InterPro"/>
</dbReference>
<evidence type="ECO:0000256" key="6">
    <source>
        <dbReference type="SAM" id="MobiDB-lite"/>
    </source>
</evidence>
<accession>A0AAV9P1V3</accession>
<keyword evidence="2" id="KW-0805">Transcription regulation</keyword>
<evidence type="ECO:0000256" key="4">
    <source>
        <dbReference type="ARBA" id="ARBA00023163"/>
    </source>
</evidence>
<organism evidence="8 9">
    <name type="scientific">Saxophila tyrrhenica</name>
    <dbReference type="NCBI Taxonomy" id="1690608"/>
    <lineage>
        <taxon>Eukaryota</taxon>
        <taxon>Fungi</taxon>
        <taxon>Dikarya</taxon>
        <taxon>Ascomycota</taxon>
        <taxon>Pezizomycotina</taxon>
        <taxon>Dothideomycetes</taxon>
        <taxon>Dothideomycetidae</taxon>
        <taxon>Mycosphaerellales</taxon>
        <taxon>Extremaceae</taxon>
        <taxon>Saxophila</taxon>
    </lineage>
</organism>
<dbReference type="SMART" id="SM00906">
    <property type="entry name" value="Fungal_trans"/>
    <property type="match status" value="1"/>
</dbReference>
<evidence type="ECO:0000259" key="7">
    <source>
        <dbReference type="SMART" id="SM00906"/>
    </source>
</evidence>
<protein>
    <recommendedName>
        <fullName evidence="7">Xylanolytic transcriptional activator regulatory domain-containing protein</fullName>
    </recommendedName>
</protein>
<comment type="subcellular location">
    <subcellularLocation>
        <location evidence="1">Nucleus</location>
    </subcellularLocation>
</comment>
<dbReference type="Pfam" id="PF04082">
    <property type="entry name" value="Fungal_trans"/>
    <property type="match status" value="1"/>
</dbReference>
<keyword evidence="9" id="KW-1185">Reference proteome</keyword>
<gene>
    <name evidence="8" type="ORF">LTR77_008118</name>
</gene>
<dbReference type="GO" id="GO:0043565">
    <property type="term" value="F:sequence-specific DNA binding"/>
    <property type="evidence" value="ECO:0007669"/>
    <property type="project" value="TreeGrafter"/>
</dbReference>
<proteinExistence type="predicted"/>
<keyword evidence="3" id="KW-0238">DNA-binding</keyword>
<dbReference type="CDD" id="cd12148">
    <property type="entry name" value="fungal_TF_MHR"/>
    <property type="match status" value="1"/>
</dbReference>
<dbReference type="GO" id="GO:0045944">
    <property type="term" value="P:positive regulation of transcription by RNA polymerase II"/>
    <property type="evidence" value="ECO:0007669"/>
    <property type="project" value="TreeGrafter"/>
</dbReference>
<keyword evidence="5" id="KW-0539">Nucleus</keyword>
<dbReference type="EMBL" id="JAVRRT010000013">
    <property type="protein sequence ID" value="KAK5166575.1"/>
    <property type="molecule type" value="Genomic_DNA"/>
</dbReference>
<dbReference type="GeneID" id="89929452"/>
<sequence>MDELATPSRPEIIGTAQTSRTGSPAGDAIAPTSGQYLGPTSSHSFLRRAWRRFGQDIDLESRQDASQDDTPVFLAGDRRVPIQNTANVTLPDETRTSELLARYFQFAAPTYRFLHQPTVQRWLKSYRAQERDPTGEQRLSPIRQAIVLMVLATASLYAVDSSHTRIDTSVEESWETWQSGECFHQAAQEKIRDETGRISIESVQARLASVLYLLNTSRLNGAWYMFGTTVQLVHALGLHRSRVKMVSQSDAIVRECRRRCFWSAFTLDVYLSVMLGRPTMIHDDDIDQLHPESVNDDDITAEGITTHTIPRDSIMDASVCHAKLARIVKESCREQYAVQRPREQQQIATARRLNGEINQWRDRLPVFLSGAIHPASLIPIFRRQHTVLRLARAHAIMLLNRPLILHRNQTQPGKLGSIWRSVVLGNTVERDDAAILQLLALSVIYVYLIQPNNDQSDSHRKSEQGKLYDLAETVQRHLAQATQSNAPSLRYSIILEELQQETRRVLAAEEEPIGDNITATSDTGEGEGPMPWTDLDWETLGGDFSRDVDLFTHLDSFFSGPEAV</sequence>
<dbReference type="RefSeq" id="XP_064656457.1">
    <property type="nucleotide sequence ID" value="XM_064805352.1"/>
</dbReference>
<dbReference type="Proteomes" id="UP001337655">
    <property type="component" value="Unassembled WGS sequence"/>
</dbReference>
<evidence type="ECO:0000256" key="5">
    <source>
        <dbReference type="ARBA" id="ARBA00023242"/>
    </source>
</evidence>
<dbReference type="GO" id="GO:0005634">
    <property type="term" value="C:nucleus"/>
    <property type="evidence" value="ECO:0007669"/>
    <property type="project" value="UniProtKB-SubCell"/>
</dbReference>
<feature type="region of interest" description="Disordered" evidence="6">
    <location>
        <begin position="1"/>
        <end position="36"/>
    </location>
</feature>
<evidence type="ECO:0000256" key="1">
    <source>
        <dbReference type="ARBA" id="ARBA00004123"/>
    </source>
</evidence>
<evidence type="ECO:0000313" key="8">
    <source>
        <dbReference type="EMBL" id="KAK5166575.1"/>
    </source>
</evidence>
<name>A0AAV9P1V3_9PEZI</name>
<dbReference type="InterPro" id="IPR051711">
    <property type="entry name" value="Stress_Response_Reg"/>
</dbReference>